<accession>A0AB34KX87</accession>
<name>A0AB34KX87_9PEZI</name>
<evidence type="ECO:0000313" key="3">
    <source>
        <dbReference type="Proteomes" id="UP000803884"/>
    </source>
</evidence>
<gene>
    <name evidence="2" type="ORF">WHR41_03100</name>
</gene>
<dbReference type="Proteomes" id="UP000803884">
    <property type="component" value="Unassembled WGS sequence"/>
</dbReference>
<keyword evidence="3" id="KW-1185">Reference proteome</keyword>
<dbReference type="GeneID" id="96004544"/>
<organism evidence="2 3">
    <name type="scientific">Cladosporium halotolerans</name>
    <dbReference type="NCBI Taxonomy" id="1052096"/>
    <lineage>
        <taxon>Eukaryota</taxon>
        <taxon>Fungi</taxon>
        <taxon>Dikarya</taxon>
        <taxon>Ascomycota</taxon>
        <taxon>Pezizomycotina</taxon>
        <taxon>Dothideomycetes</taxon>
        <taxon>Dothideomycetidae</taxon>
        <taxon>Cladosporiales</taxon>
        <taxon>Cladosporiaceae</taxon>
        <taxon>Cladosporium</taxon>
    </lineage>
</organism>
<proteinExistence type="predicted"/>
<protein>
    <submittedName>
        <fullName evidence="2">Uncharacterized protein</fullName>
    </submittedName>
</protein>
<dbReference type="EMBL" id="JAAQHG020000007">
    <property type="protein sequence ID" value="KAL1588412.1"/>
    <property type="molecule type" value="Genomic_DNA"/>
</dbReference>
<comment type="caution">
    <text evidence="2">The sequence shown here is derived from an EMBL/GenBank/DDBJ whole genome shotgun (WGS) entry which is preliminary data.</text>
</comment>
<evidence type="ECO:0000256" key="1">
    <source>
        <dbReference type="SAM" id="MobiDB-lite"/>
    </source>
</evidence>
<sequence length="311" mass="34882">MDQSQHDELAALFAQRMNFSSGNQMQQDHQHAFVEPVPQQQFSEKQEQPTIHYASAHYTHSHHLGHDTTSEPPTSPPPSYREAVLPENIAQTLRDHSIDPSALLPNQLHLYCNADLDQRLRLLELWRISPPSYSLEQHLHATQIPTSLAEEEASARQRYEAQTQAQAQAQAVRQERQNLVFDTHIEPRISPIRQAGEPAWPPAARMRAASIASSKPAAHPVSDAEPYIMDGYRSSGASASSMEPVYGASAGLWPGQQQHQQQQQGMEDQYGAFMQVRNHADWEAMNERIARERFGMVVHSGGDAGDDDMVM</sequence>
<dbReference type="AlphaFoldDB" id="A0AB34KX87"/>
<feature type="region of interest" description="Disordered" evidence="1">
    <location>
        <begin position="60"/>
        <end position="80"/>
    </location>
</feature>
<evidence type="ECO:0000313" key="2">
    <source>
        <dbReference type="EMBL" id="KAL1588412.1"/>
    </source>
</evidence>
<reference evidence="2 3" key="1">
    <citation type="journal article" date="2020" name="Microbiol. Resour. Announc.">
        <title>Draft Genome Sequence of a Cladosporium Species Isolated from the Mesophotic Ascidian Didemnum maculosum.</title>
        <authorList>
            <person name="Gioti A."/>
            <person name="Siaperas R."/>
            <person name="Nikolaivits E."/>
            <person name="Le Goff G."/>
            <person name="Ouazzani J."/>
            <person name="Kotoulas G."/>
            <person name="Topakas E."/>
        </authorList>
    </citation>
    <scope>NUCLEOTIDE SEQUENCE [LARGE SCALE GENOMIC DNA]</scope>
    <source>
        <strain evidence="2 3">TM138-S3</strain>
    </source>
</reference>
<dbReference type="RefSeq" id="XP_069231517.1">
    <property type="nucleotide sequence ID" value="XM_069371706.1"/>
</dbReference>